<evidence type="ECO:0000313" key="8">
    <source>
        <dbReference type="EMBL" id="SEA22444.1"/>
    </source>
</evidence>
<feature type="transmembrane region" description="Helical" evidence="7">
    <location>
        <begin position="167"/>
        <end position="186"/>
    </location>
</feature>
<keyword evidence="3" id="KW-1003">Cell membrane</keyword>
<keyword evidence="4 7" id="KW-0812">Transmembrane</keyword>
<accession>A0A1H3ZGL1</accession>
<dbReference type="SUPFAM" id="SSF103473">
    <property type="entry name" value="MFS general substrate transporter"/>
    <property type="match status" value="1"/>
</dbReference>
<proteinExistence type="predicted"/>
<dbReference type="EMBL" id="FNQR01000003">
    <property type="protein sequence ID" value="SEA22444.1"/>
    <property type="molecule type" value="Genomic_DNA"/>
</dbReference>
<comment type="subcellular location">
    <subcellularLocation>
        <location evidence="1">Cell membrane</location>
        <topology evidence="1">Multi-pass membrane protein</topology>
    </subcellularLocation>
</comment>
<sequence>MYKTIWKNKNIRFYLLAGGISRLGDILSGMAFLFLAYDLTGSSFHTTGMAMAETIPYLLFGLIGGVMADWLPKKKWLIYLDIARIPLISSIVFLYYFDMLTYIYLLIVSFLIQSIGCFFNPAHRSILPAITREQERTAANSVNDTLTRGVTVISPVLSVWLLNSFGVVHFFTVDAFTYAISALFIYQVDLKETKNTATKSIKAVYATIIDFAEWIKAHRTIRQLFLFTFITVFFNTWVWQVGLLLALTEMNVQSEELYSILQGVFGGIVIVTNLLLPYFIKTMTLRHYLIGALIWGTGILYYGLLYDIPHFFIGAAIVGVGLPIAGLARVYLLQTLVPEEKLGRAFSSNAVLLYFSNTISLGLYGLLILIVPIKTLMISSGLFIIIISTGALLFKPIKSSKFTRRFTIHFLK</sequence>
<dbReference type="Gene3D" id="1.20.1250.20">
    <property type="entry name" value="MFS general substrate transporter like domains"/>
    <property type="match status" value="1"/>
</dbReference>
<dbReference type="PANTHER" id="PTHR43266">
    <property type="entry name" value="MACROLIDE-EFFLUX PROTEIN"/>
    <property type="match status" value="1"/>
</dbReference>
<evidence type="ECO:0000256" key="4">
    <source>
        <dbReference type="ARBA" id="ARBA00022692"/>
    </source>
</evidence>
<dbReference type="AlphaFoldDB" id="A0A1H3ZGL1"/>
<feature type="transmembrane region" description="Helical" evidence="7">
    <location>
        <begin position="287"/>
        <end position="305"/>
    </location>
</feature>
<dbReference type="GO" id="GO:0005886">
    <property type="term" value="C:plasma membrane"/>
    <property type="evidence" value="ECO:0007669"/>
    <property type="project" value="UniProtKB-SubCell"/>
</dbReference>
<dbReference type="PANTHER" id="PTHR43266:SF2">
    <property type="entry name" value="MAJOR FACILITATOR SUPERFAMILY (MFS) PROFILE DOMAIN-CONTAINING PROTEIN"/>
    <property type="match status" value="1"/>
</dbReference>
<keyword evidence="6 7" id="KW-0472">Membrane</keyword>
<evidence type="ECO:0000256" key="3">
    <source>
        <dbReference type="ARBA" id="ARBA00022475"/>
    </source>
</evidence>
<dbReference type="Proteomes" id="UP000198584">
    <property type="component" value="Unassembled WGS sequence"/>
</dbReference>
<evidence type="ECO:0000256" key="7">
    <source>
        <dbReference type="SAM" id="Phobius"/>
    </source>
</evidence>
<dbReference type="Pfam" id="PF07690">
    <property type="entry name" value="MFS_1"/>
    <property type="match status" value="1"/>
</dbReference>
<feature type="transmembrane region" description="Helical" evidence="7">
    <location>
        <begin position="259"/>
        <end position="280"/>
    </location>
</feature>
<feature type="transmembrane region" description="Helical" evidence="7">
    <location>
        <begin position="55"/>
        <end position="71"/>
    </location>
</feature>
<feature type="transmembrane region" description="Helical" evidence="7">
    <location>
        <begin position="103"/>
        <end position="122"/>
    </location>
</feature>
<keyword evidence="5 7" id="KW-1133">Transmembrane helix</keyword>
<organism evidence="8 9">
    <name type="scientific">Thalassobacillus cyri</name>
    <dbReference type="NCBI Taxonomy" id="571932"/>
    <lineage>
        <taxon>Bacteria</taxon>
        <taxon>Bacillati</taxon>
        <taxon>Bacillota</taxon>
        <taxon>Bacilli</taxon>
        <taxon>Bacillales</taxon>
        <taxon>Bacillaceae</taxon>
        <taxon>Thalassobacillus</taxon>
    </lineage>
</organism>
<protein>
    <submittedName>
        <fullName evidence="8">MFS-type transporter involved in bile tolerance, Atg22 family</fullName>
    </submittedName>
</protein>
<feature type="transmembrane region" description="Helical" evidence="7">
    <location>
        <begin position="12"/>
        <end position="35"/>
    </location>
</feature>
<dbReference type="GO" id="GO:0022857">
    <property type="term" value="F:transmembrane transporter activity"/>
    <property type="evidence" value="ECO:0007669"/>
    <property type="project" value="InterPro"/>
</dbReference>
<evidence type="ECO:0000256" key="6">
    <source>
        <dbReference type="ARBA" id="ARBA00023136"/>
    </source>
</evidence>
<feature type="transmembrane region" description="Helical" evidence="7">
    <location>
        <begin position="311"/>
        <end position="332"/>
    </location>
</feature>
<keyword evidence="2" id="KW-0813">Transport</keyword>
<feature type="transmembrane region" description="Helical" evidence="7">
    <location>
        <begin position="376"/>
        <end position="394"/>
    </location>
</feature>
<keyword evidence="9" id="KW-1185">Reference proteome</keyword>
<feature type="transmembrane region" description="Helical" evidence="7">
    <location>
        <begin position="352"/>
        <end position="370"/>
    </location>
</feature>
<evidence type="ECO:0000256" key="1">
    <source>
        <dbReference type="ARBA" id="ARBA00004651"/>
    </source>
</evidence>
<dbReference type="InterPro" id="IPR011701">
    <property type="entry name" value="MFS"/>
</dbReference>
<evidence type="ECO:0000256" key="5">
    <source>
        <dbReference type="ARBA" id="ARBA00022989"/>
    </source>
</evidence>
<feature type="transmembrane region" description="Helical" evidence="7">
    <location>
        <begin position="224"/>
        <end position="247"/>
    </location>
</feature>
<dbReference type="InterPro" id="IPR036259">
    <property type="entry name" value="MFS_trans_sf"/>
</dbReference>
<dbReference type="STRING" id="571932.SAMN05421743_103228"/>
<evidence type="ECO:0000313" key="9">
    <source>
        <dbReference type="Proteomes" id="UP000198584"/>
    </source>
</evidence>
<dbReference type="OrthoDB" id="9775268at2"/>
<reference evidence="9" key="1">
    <citation type="submission" date="2016-10" db="EMBL/GenBank/DDBJ databases">
        <authorList>
            <person name="Varghese N."/>
            <person name="Submissions S."/>
        </authorList>
    </citation>
    <scope>NUCLEOTIDE SEQUENCE [LARGE SCALE GENOMIC DNA]</scope>
    <source>
        <strain evidence="9">CCM7597</strain>
    </source>
</reference>
<gene>
    <name evidence="8" type="ORF">SAMN05421743_103228</name>
</gene>
<dbReference type="RefSeq" id="WP_093043144.1">
    <property type="nucleotide sequence ID" value="NZ_FNQR01000003.1"/>
</dbReference>
<name>A0A1H3ZGL1_9BACI</name>
<evidence type="ECO:0000256" key="2">
    <source>
        <dbReference type="ARBA" id="ARBA00022448"/>
    </source>
</evidence>
<dbReference type="CDD" id="cd06173">
    <property type="entry name" value="MFS_MefA_like"/>
    <property type="match status" value="1"/>
</dbReference>